<dbReference type="InterPro" id="IPR009006">
    <property type="entry name" value="Ala_racemase/Decarboxylase_C"/>
</dbReference>
<protein>
    <submittedName>
        <fullName evidence="4">Biosynthetic arginine decarboxylase</fullName>
    </submittedName>
</protein>
<dbReference type="GO" id="GO:0008295">
    <property type="term" value="P:spermidine biosynthetic process"/>
    <property type="evidence" value="ECO:0007669"/>
    <property type="project" value="InterPro"/>
</dbReference>
<evidence type="ECO:0000259" key="3">
    <source>
        <dbReference type="Pfam" id="PF17944"/>
    </source>
</evidence>
<dbReference type="GO" id="GO:0006527">
    <property type="term" value="P:L-arginine catabolic process"/>
    <property type="evidence" value="ECO:0007669"/>
    <property type="project" value="InterPro"/>
</dbReference>
<keyword evidence="2" id="KW-0663">Pyridoxal phosphate</keyword>
<reference evidence="4" key="1">
    <citation type="submission" date="2013-08" db="EMBL/GenBank/DDBJ databases">
        <authorList>
            <person name="Mendez C."/>
            <person name="Richter M."/>
            <person name="Ferrer M."/>
            <person name="Sanchez J."/>
        </authorList>
    </citation>
    <scope>NUCLEOTIDE SEQUENCE</scope>
</reference>
<proteinExistence type="predicted"/>
<dbReference type="Gene3D" id="2.40.37.10">
    <property type="entry name" value="Lyase, Ornithine Decarboxylase, Chain A, domain 1"/>
    <property type="match status" value="1"/>
</dbReference>
<evidence type="ECO:0000256" key="1">
    <source>
        <dbReference type="ARBA" id="ARBA00001933"/>
    </source>
</evidence>
<dbReference type="GO" id="GO:0008792">
    <property type="term" value="F:arginine decarboxylase activity"/>
    <property type="evidence" value="ECO:0007669"/>
    <property type="project" value="InterPro"/>
</dbReference>
<sequence>MHALPEHTPYCLGIFMVGAYQETLGDIHNLFGDTDAVNVRIGADGRPALSHHRRGDSAALMLEYVGYDLAALRTGYRQRLAEAGVDATQAAPLLVVLEAGLDGYTYLASEPAPAP</sequence>
<comment type="cofactor">
    <cofactor evidence="1">
        <name>pyridoxal 5'-phosphate</name>
        <dbReference type="ChEBI" id="CHEBI:597326"/>
    </cofactor>
</comment>
<dbReference type="Pfam" id="PF17944">
    <property type="entry name" value="Arg_decarbox_C"/>
    <property type="match status" value="1"/>
</dbReference>
<organism evidence="4">
    <name type="scientific">mine drainage metagenome</name>
    <dbReference type="NCBI Taxonomy" id="410659"/>
    <lineage>
        <taxon>unclassified sequences</taxon>
        <taxon>metagenomes</taxon>
        <taxon>ecological metagenomes</taxon>
    </lineage>
</organism>
<evidence type="ECO:0000313" key="4">
    <source>
        <dbReference type="EMBL" id="EQD36765.1"/>
    </source>
</evidence>
<name>T1A4J6_9ZZZZ</name>
<evidence type="ECO:0000256" key="2">
    <source>
        <dbReference type="ARBA" id="ARBA00022898"/>
    </source>
</evidence>
<dbReference type="PANTHER" id="PTHR43295:SF9">
    <property type="entry name" value="BIOSYNTHETIC ARGININE DECARBOXYLASE"/>
    <property type="match status" value="1"/>
</dbReference>
<reference evidence="4" key="2">
    <citation type="journal article" date="2014" name="ISME J.">
        <title>Microbial stratification in low pH oxic and suboxic macroscopic growths along an acid mine drainage.</title>
        <authorList>
            <person name="Mendez-Garcia C."/>
            <person name="Mesa V."/>
            <person name="Sprenger R.R."/>
            <person name="Richter M."/>
            <person name="Diez M.S."/>
            <person name="Solano J."/>
            <person name="Bargiela R."/>
            <person name="Golyshina O.V."/>
            <person name="Manteca A."/>
            <person name="Ramos J.L."/>
            <person name="Gallego J.R."/>
            <person name="Llorente I."/>
            <person name="Martins Dos Santos V.A."/>
            <person name="Jensen O.N."/>
            <person name="Pelaez A.I."/>
            <person name="Sanchez J."/>
            <person name="Ferrer M."/>
        </authorList>
    </citation>
    <scope>NUCLEOTIDE SEQUENCE</scope>
</reference>
<dbReference type="Gene3D" id="1.10.287.3440">
    <property type="match status" value="1"/>
</dbReference>
<feature type="domain" description="Arginine decarboxylase C-terminal helical" evidence="3">
    <location>
        <begin position="61"/>
        <end position="107"/>
    </location>
</feature>
<dbReference type="AlphaFoldDB" id="T1A4J6"/>
<gene>
    <name evidence="4" type="ORF">B1B_16405</name>
</gene>
<dbReference type="InterPro" id="IPR002985">
    <property type="entry name" value="Arg_decrbxlase"/>
</dbReference>
<dbReference type="EMBL" id="AUZY01010909">
    <property type="protein sequence ID" value="EQD36765.1"/>
    <property type="molecule type" value="Genomic_DNA"/>
</dbReference>
<accession>T1A4J6</accession>
<dbReference type="PANTHER" id="PTHR43295">
    <property type="entry name" value="ARGININE DECARBOXYLASE"/>
    <property type="match status" value="1"/>
</dbReference>
<dbReference type="InterPro" id="IPR041128">
    <property type="entry name" value="Arg_decarbox_C"/>
</dbReference>
<dbReference type="GO" id="GO:0033388">
    <property type="term" value="P:putrescine biosynthetic process from arginine"/>
    <property type="evidence" value="ECO:0007669"/>
    <property type="project" value="TreeGrafter"/>
</dbReference>
<comment type="caution">
    <text evidence="4">The sequence shown here is derived from an EMBL/GenBank/DDBJ whole genome shotgun (WGS) entry which is preliminary data.</text>
</comment>